<dbReference type="GO" id="GO:0000226">
    <property type="term" value="P:microtubule cytoskeleton organization"/>
    <property type="evidence" value="ECO:0007669"/>
    <property type="project" value="TreeGrafter"/>
</dbReference>
<dbReference type="EMBL" id="UYYG01001159">
    <property type="protein sequence ID" value="VDN57255.1"/>
    <property type="molecule type" value="Genomic_DNA"/>
</dbReference>
<dbReference type="GO" id="GO:0035091">
    <property type="term" value="F:phosphatidylinositol binding"/>
    <property type="evidence" value="ECO:0007669"/>
    <property type="project" value="TreeGrafter"/>
</dbReference>
<reference evidence="2 3" key="1">
    <citation type="submission" date="2018-11" db="EMBL/GenBank/DDBJ databases">
        <authorList>
            <consortium name="Pathogen Informatics"/>
        </authorList>
    </citation>
    <scope>NUCLEOTIDE SEQUENCE [LARGE SCALE GENOMIC DNA]</scope>
</reference>
<dbReference type="SUPFAM" id="SSF50156">
    <property type="entry name" value="PDZ domain-like"/>
    <property type="match status" value="1"/>
</dbReference>
<protein>
    <recommendedName>
        <fullName evidence="1">PDZ domain-containing protein</fullName>
    </recommendedName>
</protein>
<dbReference type="PANTHER" id="PTHR16484:SF17">
    <property type="entry name" value="BAZOOKA, ISOFORM B"/>
    <property type="match status" value="1"/>
</dbReference>
<dbReference type="GO" id="GO:0005938">
    <property type="term" value="C:cell cortex"/>
    <property type="evidence" value="ECO:0007669"/>
    <property type="project" value="TreeGrafter"/>
</dbReference>
<dbReference type="GO" id="GO:0045197">
    <property type="term" value="P:establishment or maintenance of epithelial cell apical/basal polarity"/>
    <property type="evidence" value="ECO:0007669"/>
    <property type="project" value="TreeGrafter"/>
</dbReference>
<dbReference type="GO" id="GO:0007155">
    <property type="term" value="P:cell adhesion"/>
    <property type="evidence" value="ECO:0007669"/>
    <property type="project" value="TreeGrafter"/>
</dbReference>
<evidence type="ECO:0000313" key="3">
    <source>
        <dbReference type="Proteomes" id="UP000274756"/>
    </source>
</evidence>
<dbReference type="GO" id="GO:0016324">
    <property type="term" value="C:apical plasma membrane"/>
    <property type="evidence" value="ECO:0007669"/>
    <property type="project" value="TreeGrafter"/>
</dbReference>
<dbReference type="Pfam" id="PF00595">
    <property type="entry name" value="PDZ"/>
    <property type="match status" value="1"/>
</dbReference>
<dbReference type="InterPro" id="IPR001478">
    <property type="entry name" value="PDZ"/>
</dbReference>
<feature type="domain" description="PDZ" evidence="1">
    <location>
        <begin position="4"/>
        <end position="68"/>
    </location>
</feature>
<sequence>MHFNIALNDTGSAGLGLSLKARAIMKPDKTRYDCGIFIKKVLHGGAAYKDGRLKVNDQLIGIENIDLRLFRKNAEASEAITKCLKEIGLFAFP</sequence>
<organism evidence="2 3">
    <name type="scientific">Dracunculus medinensis</name>
    <name type="common">Guinea worm</name>
    <dbReference type="NCBI Taxonomy" id="318479"/>
    <lineage>
        <taxon>Eukaryota</taxon>
        <taxon>Metazoa</taxon>
        <taxon>Ecdysozoa</taxon>
        <taxon>Nematoda</taxon>
        <taxon>Chromadorea</taxon>
        <taxon>Rhabditida</taxon>
        <taxon>Spirurina</taxon>
        <taxon>Dracunculoidea</taxon>
        <taxon>Dracunculidae</taxon>
        <taxon>Dracunculus</taxon>
    </lineage>
</organism>
<accession>A0A3P7PT76</accession>
<dbReference type="SMART" id="SM00228">
    <property type="entry name" value="PDZ"/>
    <property type="match status" value="1"/>
</dbReference>
<dbReference type="Gene3D" id="2.30.42.10">
    <property type="match status" value="1"/>
</dbReference>
<dbReference type="InterPro" id="IPR052213">
    <property type="entry name" value="PAR3"/>
</dbReference>
<dbReference type="GO" id="GO:0005912">
    <property type="term" value="C:adherens junction"/>
    <property type="evidence" value="ECO:0007669"/>
    <property type="project" value="TreeGrafter"/>
</dbReference>
<dbReference type="Proteomes" id="UP000274756">
    <property type="component" value="Unassembled WGS sequence"/>
</dbReference>
<dbReference type="PANTHER" id="PTHR16484">
    <property type="entry name" value="PARTITIONING DEFECTIVE 3 RELATED"/>
    <property type="match status" value="1"/>
</dbReference>
<evidence type="ECO:0000259" key="1">
    <source>
        <dbReference type="PROSITE" id="PS50106"/>
    </source>
</evidence>
<name>A0A3P7PT76_DRAME</name>
<evidence type="ECO:0000313" key="2">
    <source>
        <dbReference type="EMBL" id="VDN57255.1"/>
    </source>
</evidence>
<dbReference type="STRING" id="318479.A0A3P7PT76"/>
<dbReference type="OrthoDB" id="6264899at2759"/>
<dbReference type="AlphaFoldDB" id="A0A3P7PT76"/>
<proteinExistence type="predicted"/>
<gene>
    <name evidence="2" type="ORF">DME_LOCUS7228</name>
</gene>
<keyword evidence="3" id="KW-1185">Reference proteome</keyword>
<dbReference type="GO" id="GO:0043296">
    <property type="term" value="C:apical junction complex"/>
    <property type="evidence" value="ECO:0007669"/>
    <property type="project" value="TreeGrafter"/>
</dbReference>
<dbReference type="GO" id="GO:0030010">
    <property type="term" value="P:establishment of cell polarity"/>
    <property type="evidence" value="ECO:0007669"/>
    <property type="project" value="TreeGrafter"/>
</dbReference>
<dbReference type="PROSITE" id="PS50106">
    <property type="entry name" value="PDZ"/>
    <property type="match status" value="1"/>
</dbReference>
<dbReference type="InterPro" id="IPR036034">
    <property type="entry name" value="PDZ_sf"/>
</dbReference>
<dbReference type="GO" id="GO:0051660">
    <property type="term" value="P:establishment of centrosome localization"/>
    <property type="evidence" value="ECO:0007669"/>
    <property type="project" value="TreeGrafter"/>
</dbReference>
<dbReference type="GO" id="GO:0008104">
    <property type="term" value="P:intracellular protein localization"/>
    <property type="evidence" value="ECO:0007669"/>
    <property type="project" value="TreeGrafter"/>
</dbReference>